<evidence type="ECO:0000313" key="2">
    <source>
        <dbReference type="EMBL" id="AOW21189.1"/>
    </source>
</evidence>
<sequence length="259" mass="30174">MIKKIAHIVLISMFVVSCKSNKVVTEGAVLTSMSSKKIINNHYSNSFEKKTINARIKAKYEDKKNSQTVIIKLRLEKNKAIWMSGTYLGIPVAKVLITPDRVTYYEKVNKTFFDGDFSLLSEFLGTEVDFQKIQNLLIGETILNLKDQRYDVFVDEKTYLLEPKKQKELFDILFWLDPLNFKVSKQEVRQPIEQKRLTVDYTEYQKISNITFPKKINISAVDKTKRTLLGLEYRTVEFDKVLSFPFSIPSGYKEIRLNE</sequence>
<evidence type="ECO:0000313" key="3">
    <source>
        <dbReference type="Proteomes" id="UP000176050"/>
    </source>
</evidence>
<dbReference type="STRING" id="1850246.LPB138_11080"/>
<dbReference type="RefSeq" id="WP_070237353.1">
    <property type="nucleotide sequence ID" value="NZ_CP017478.1"/>
</dbReference>
<dbReference type="InterPro" id="IPR025634">
    <property type="entry name" value="DUF4292"/>
</dbReference>
<reference evidence="2 3" key="1">
    <citation type="submission" date="2016-10" db="EMBL/GenBank/DDBJ databases">
        <title>Lutibacter sp. LPB0138, isolated from marine gastropod.</title>
        <authorList>
            <person name="Kim E."/>
            <person name="Yi H."/>
        </authorList>
    </citation>
    <scope>NUCLEOTIDE SEQUENCE [LARGE SCALE GENOMIC DNA]</scope>
    <source>
        <strain evidence="2 3">LPB0138</strain>
    </source>
</reference>
<dbReference type="Gene3D" id="2.50.20.10">
    <property type="entry name" value="Lipoprotein localisation LolA/LolB/LppX"/>
    <property type="match status" value="1"/>
</dbReference>
<organism evidence="2 3">
    <name type="scientific">Urechidicola croceus</name>
    <dbReference type="NCBI Taxonomy" id="1850246"/>
    <lineage>
        <taxon>Bacteria</taxon>
        <taxon>Pseudomonadati</taxon>
        <taxon>Bacteroidota</taxon>
        <taxon>Flavobacteriia</taxon>
        <taxon>Flavobacteriales</taxon>
        <taxon>Flavobacteriaceae</taxon>
        <taxon>Urechidicola</taxon>
    </lineage>
</organism>
<proteinExistence type="predicted"/>
<name>A0A1D8P9E2_9FLAO</name>
<dbReference type="Proteomes" id="UP000176050">
    <property type="component" value="Chromosome"/>
</dbReference>
<keyword evidence="3" id="KW-1185">Reference proteome</keyword>
<evidence type="ECO:0000256" key="1">
    <source>
        <dbReference type="ARBA" id="ARBA00022729"/>
    </source>
</evidence>
<dbReference type="EMBL" id="CP017478">
    <property type="protein sequence ID" value="AOW21189.1"/>
    <property type="molecule type" value="Genomic_DNA"/>
</dbReference>
<dbReference type="InterPro" id="IPR029046">
    <property type="entry name" value="LolA/LolB/LppX"/>
</dbReference>
<keyword evidence="1" id="KW-0732">Signal</keyword>
<accession>A0A1D8P9E2</accession>
<gene>
    <name evidence="2" type="ORF">LPB138_11080</name>
</gene>
<dbReference type="KEGG" id="lul:LPB138_11080"/>
<dbReference type="Pfam" id="PF14125">
    <property type="entry name" value="DUF4292"/>
    <property type="match status" value="1"/>
</dbReference>
<evidence type="ECO:0008006" key="4">
    <source>
        <dbReference type="Google" id="ProtNLM"/>
    </source>
</evidence>
<dbReference type="AlphaFoldDB" id="A0A1D8P9E2"/>
<dbReference type="SUPFAM" id="SSF89392">
    <property type="entry name" value="Prokaryotic lipoproteins and lipoprotein localization factors"/>
    <property type="match status" value="1"/>
</dbReference>
<protein>
    <recommendedName>
        <fullName evidence="4">Deoxyuridine 5'-triphosphate nucleotidohydrolase</fullName>
    </recommendedName>
</protein>
<dbReference type="OrthoDB" id="849114at2"/>
<dbReference type="PROSITE" id="PS51257">
    <property type="entry name" value="PROKAR_LIPOPROTEIN"/>
    <property type="match status" value="1"/>
</dbReference>